<gene>
    <name evidence="1" type="ORF">E2C01_092085</name>
</gene>
<dbReference type="EMBL" id="VSRR010107438">
    <property type="protein sequence ID" value="MPC96807.1"/>
    <property type="molecule type" value="Genomic_DNA"/>
</dbReference>
<accession>A0A5B7JUJ7</accession>
<organism evidence="1 2">
    <name type="scientific">Portunus trituberculatus</name>
    <name type="common">Swimming crab</name>
    <name type="synonym">Neptunus trituberculatus</name>
    <dbReference type="NCBI Taxonomy" id="210409"/>
    <lineage>
        <taxon>Eukaryota</taxon>
        <taxon>Metazoa</taxon>
        <taxon>Ecdysozoa</taxon>
        <taxon>Arthropoda</taxon>
        <taxon>Crustacea</taxon>
        <taxon>Multicrustacea</taxon>
        <taxon>Malacostraca</taxon>
        <taxon>Eumalacostraca</taxon>
        <taxon>Eucarida</taxon>
        <taxon>Decapoda</taxon>
        <taxon>Pleocyemata</taxon>
        <taxon>Brachyura</taxon>
        <taxon>Eubrachyura</taxon>
        <taxon>Portunoidea</taxon>
        <taxon>Portunidae</taxon>
        <taxon>Portuninae</taxon>
        <taxon>Portunus</taxon>
    </lineage>
</organism>
<name>A0A5B7JUJ7_PORTR</name>
<dbReference type="Proteomes" id="UP000324222">
    <property type="component" value="Unassembled WGS sequence"/>
</dbReference>
<reference evidence="1 2" key="1">
    <citation type="submission" date="2019-05" db="EMBL/GenBank/DDBJ databases">
        <title>Another draft genome of Portunus trituberculatus and its Hox gene families provides insights of decapod evolution.</title>
        <authorList>
            <person name="Jeong J.-H."/>
            <person name="Song I."/>
            <person name="Kim S."/>
            <person name="Choi T."/>
            <person name="Kim D."/>
            <person name="Ryu S."/>
            <person name="Kim W."/>
        </authorList>
    </citation>
    <scope>NUCLEOTIDE SEQUENCE [LARGE SCALE GENOMIC DNA]</scope>
    <source>
        <tissue evidence="1">Muscle</tissue>
    </source>
</reference>
<sequence length="43" mass="4979">MKPPQGSCVHFSLSTGTTSMCPIRRYGMKSSWAPCHRWDKEHR</sequence>
<evidence type="ECO:0000313" key="1">
    <source>
        <dbReference type="EMBL" id="MPC96807.1"/>
    </source>
</evidence>
<protein>
    <submittedName>
        <fullName evidence="1">Uncharacterized protein</fullName>
    </submittedName>
</protein>
<proteinExistence type="predicted"/>
<evidence type="ECO:0000313" key="2">
    <source>
        <dbReference type="Proteomes" id="UP000324222"/>
    </source>
</evidence>
<comment type="caution">
    <text evidence="1">The sequence shown here is derived from an EMBL/GenBank/DDBJ whole genome shotgun (WGS) entry which is preliminary data.</text>
</comment>
<dbReference type="AlphaFoldDB" id="A0A5B7JUJ7"/>
<keyword evidence="2" id="KW-1185">Reference proteome</keyword>